<name>A0A7W9SZ84_9BACT</name>
<gene>
    <name evidence="1" type="ORF">HNQ93_001493</name>
</gene>
<organism evidence="1 2">
    <name type="scientific">Hymenobacter luteus</name>
    <dbReference type="NCBI Taxonomy" id="1411122"/>
    <lineage>
        <taxon>Bacteria</taxon>
        <taxon>Pseudomonadati</taxon>
        <taxon>Bacteroidota</taxon>
        <taxon>Cytophagia</taxon>
        <taxon>Cytophagales</taxon>
        <taxon>Hymenobacteraceae</taxon>
        <taxon>Hymenobacter</taxon>
    </lineage>
</organism>
<accession>A0A7W9SZ84</accession>
<dbReference type="EMBL" id="JACHGG010000002">
    <property type="protein sequence ID" value="MBB6058647.1"/>
    <property type="molecule type" value="Genomic_DNA"/>
</dbReference>
<evidence type="ECO:0000313" key="2">
    <source>
        <dbReference type="Proteomes" id="UP000532746"/>
    </source>
</evidence>
<keyword evidence="2" id="KW-1185">Reference proteome</keyword>
<dbReference type="Proteomes" id="UP000532746">
    <property type="component" value="Unassembled WGS sequence"/>
</dbReference>
<dbReference type="AlphaFoldDB" id="A0A7W9SZ84"/>
<proteinExistence type="predicted"/>
<evidence type="ECO:0000313" key="1">
    <source>
        <dbReference type="EMBL" id="MBB6058647.1"/>
    </source>
</evidence>
<protein>
    <submittedName>
        <fullName evidence="1">Uncharacterized protein</fullName>
    </submittedName>
</protein>
<comment type="caution">
    <text evidence="1">The sequence shown here is derived from an EMBL/GenBank/DDBJ whole genome shotgun (WGS) entry which is preliminary data.</text>
</comment>
<dbReference type="RefSeq" id="WP_183403158.1">
    <property type="nucleotide sequence ID" value="NZ_JACHGG010000002.1"/>
</dbReference>
<reference evidence="1 2" key="1">
    <citation type="submission" date="2020-08" db="EMBL/GenBank/DDBJ databases">
        <title>Genomic Encyclopedia of Type Strains, Phase IV (KMG-IV): sequencing the most valuable type-strain genomes for metagenomic binning, comparative biology and taxonomic classification.</title>
        <authorList>
            <person name="Goeker M."/>
        </authorList>
    </citation>
    <scope>NUCLEOTIDE SEQUENCE [LARGE SCALE GENOMIC DNA]</scope>
    <source>
        <strain evidence="1 2">DSM 26718</strain>
    </source>
</reference>
<sequence>MQRFSTLLRFFALFLLLVLGAANRQRPLAQLTLSEEISAFFRSVAVTPSNT</sequence>